<keyword evidence="2" id="KW-1185">Reference proteome</keyword>
<protein>
    <submittedName>
        <fullName evidence="1">Uncharacterized protein</fullName>
    </submittedName>
</protein>
<dbReference type="AlphaFoldDB" id="A0A7J6V7D0"/>
<proteinExistence type="predicted"/>
<accession>A0A7J6V7D0</accession>
<organism evidence="1 2">
    <name type="scientific">Thalictrum thalictroides</name>
    <name type="common">Rue-anemone</name>
    <name type="synonym">Anemone thalictroides</name>
    <dbReference type="NCBI Taxonomy" id="46969"/>
    <lineage>
        <taxon>Eukaryota</taxon>
        <taxon>Viridiplantae</taxon>
        <taxon>Streptophyta</taxon>
        <taxon>Embryophyta</taxon>
        <taxon>Tracheophyta</taxon>
        <taxon>Spermatophyta</taxon>
        <taxon>Magnoliopsida</taxon>
        <taxon>Ranunculales</taxon>
        <taxon>Ranunculaceae</taxon>
        <taxon>Thalictroideae</taxon>
        <taxon>Thalictrum</taxon>
    </lineage>
</organism>
<reference evidence="1 2" key="1">
    <citation type="submission" date="2020-06" db="EMBL/GenBank/DDBJ databases">
        <title>Transcriptomic and genomic resources for Thalictrum thalictroides and T. hernandezii: Facilitating candidate gene discovery in an emerging model plant lineage.</title>
        <authorList>
            <person name="Arias T."/>
            <person name="Riano-Pachon D.M."/>
            <person name="Di Stilio V.S."/>
        </authorList>
    </citation>
    <scope>NUCLEOTIDE SEQUENCE [LARGE SCALE GENOMIC DNA]</scope>
    <source>
        <strain evidence="2">cv. WT478/WT964</strain>
        <tissue evidence="1">Leaves</tissue>
    </source>
</reference>
<name>A0A7J6V7D0_THATH</name>
<dbReference type="Proteomes" id="UP000554482">
    <property type="component" value="Unassembled WGS sequence"/>
</dbReference>
<sequence>MYPQLSFDKTRNNLVGSLSNYNEFFKALFCCVPCSDDSFQSRTNLLTIFQLQWDYMLHGLQWDYMLHGLQLSAIE</sequence>
<evidence type="ECO:0000313" key="1">
    <source>
        <dbReference type="EMBL" id="KAF5180312.1"/>
    </source>
</evidence>
<evidence type="ECO:0000313" key="2">
    <source>
        <dbReference type="Proteomes" id="UP000554482"/>
    </source>
</evidence>
<gene>
    <name evidence="1" type="ORF">FRX31_030105</name>
</gene>
<dbReference type="EMBL" id="JABWDY010037631">
    <property type="protein sequence ID" value="KAF5180312.1"/>
    <property type="molecule type" value="Genomic_DNA"/>
</dbReference>
<comment type="caution">
    <text evidence="1">The sequence shown here is derived from an EMBL/GenBank/DDBJ whole genome shotgun (WGS) entry which is preliminary data.</text>
</comment>